<keyword evidence="14" id="KW-0732">Signal</keyword>
<evidence type="ECO:0000256" key="6">
    <source>
        <dbReference type="ARBA" id="ARBA00022679"/>
    </source>
</evidence>
<dbReference type="GO" id="GO:0000139">
    <property type="term" value="C:Golgi membrane"/>
    <property type="evidence" value="ECO:0007669"/>
    <property type="project" value="UniProtKB-SubCell"/>
</dbReference>
<dbReference type="AlphaFoldDB" id="A0AAE1TZH8"/>
<keyword evidence="8" id="KW-0479">Metal-binding</keyword>
<evidence type="ECO:0000313" key="16">
    <source>
        <dbReference type="Proteomes" id="UP001292094"/>
    </source>
</evidence>
<comment type="pathway">
    <text evidence="3">Protein modification; protein glycosylation.</text>
</comment>
<reference evidence="15" key="1">
    <citation type="submission" date="2023-11" db="EMBL/GenBank/DDBJ databases">
        <title>Genome assemblies of two species of porcelain crab, Petrolisthes cinctipes and Petrolisthes manimaculis (Anomura: Porcellanidae).</title>
        <authorList>
            <person name="Angst P."/>
        </authorList>
    </citation>
    <scope>NUCLEOTIDE SEQUENCE</scope>
    <source>
        <strain evidence="15">PB745_02</strain>
        <tissue evidence="15">Gill</tissue>
    </source>
</reference>
<evidence type="ECO:0000256" key="13">
    <source>
        <dbReference type="ARBA" id="ARBA00023211"/>
    </source>
</evidence>
<dbReference type="EMBL" id="JAWZYT010002629">
    <property type="protein sequence ID" value="KAK4303036.1"/>
    <property type="molecule type" value="Genomic_DNA"/>
</dbReference>
<name>A0AAE1TZH8_9EUCA</name>
<keyword evidence="10" id="KW-1133">Transmembrane helix</keyword>
<feature type="chain" id="PRO_5042223970" evidence="14">
    <location>
        <begin position="25"/>
        <end position="849"/>
    </location>
</feature>
<gene>
    <name evidence="15" type="ORF">Pmani_024929</name>
</gene>
<comment type="caution">
    <text evidence="15">The sequence shown here is derived from an EMBL/GenBank/DDBJ whole genome shotgun (WGS) entry which is preliminary data.</text>
</comment>
<evidence type="ECO:0000256" key="5">
    <source>
        <dbReference type="ARBA" id="ARBA00022676"/>
    </source>
</evidence>
<dbReference type="Pfam" id="PF03071">
    <property type="entry name" value="GNT-I"/>
    <property type="match status" value="1"/>
</dbReference>
<dbReference type="SUPFAM" id="SSF53448">
    <property type="entry name" value="Nucleotide-diphospho-sugar transferases"/>
    <property type="match status" value="1"/>
</dbReference>
<keyword evidence="9" id="KW-0735">Signal-anchor</keyword>
<keyword evidence="6" id="KW-0808">Transferase</keyword>
<keyword evidence="5" id="KW-0328">Glycosyltransferase</keyword>
<comment type="subcellular location">
    <subcellularLocation>
        <location evidence="2">Golgi apparatus membrane</location>
        <topology evidence="2">Single-pass type II membrane protein</topology>
    </subcellularLocation>
</comment>
<organism evidence="15 16">
    <name type="scientific">Petrolisthes manimaculis</name>
    <dbReference type="NCBI Taxonomy" id="1843537"/>
    <lineage>
        <taxon>Eukaryota</taxon>
        <taxon>Metazoa</taxon>
        <taxon>Ecdysozoa</taxon>
        <taxon>Arthropoda</taxon>
        <taxon>Crustacea</taxon>
        <taxon>Multicrustacea</taxon>
        <taxon>Malacostraca</taxon>
        <taxon>Eumalacostraca</taxon>
        <taxon>Eucarida</taxon>
        <taxon>Decapoda</taxon>
        <taxon>Pleocyemata</taxon>
        <taxon>Anomura</taxon>
        <taxon>Galatheoidea</taxon>
        <taxon>Porcellanidae</taxon>
        <taxon>Petrolisthes</taxon>
    </lineage>
</organism>
<accession>A0AAE1TZH8</accession>
<keyword evidence="12" id="KW-0472">Membrane</keyword>
<keyword evidence="11" id="KW-0333">Golgi apparatus</keyword>
<evidence type="ECO:0000256" key="14">
    <source>
        <dbReference type="SAM" id="SignalP"/>
    </source>
</evidence>
<evidence type="ECO:0000256" key="3">
    <source>
        <dbReference type="ARBA" id="ARBA00004922"/>
    </source>
</evidence>
<keyword evidence="7" id="KW-0812">Transmembrane</keyword>
<evidence type="ECO:0000256" key="1">
    <source>
        <dbReference type="ARBA" id="ARBA00001936"/>
    </source>
</evidence>
<dbReference type="PANTHER" id="PTHR46396">
    <property type="entry name" value="PROTEIN O-LINKED-MANNOSE BETA-1,2-N-ACETYLGLUCOSAMINYLTRANSFERASE 1"/>
    <property type="match status" value="1"/>
</dbReference>
<dbReference type="GO" id="GO:0046872">
    <property type="term" value="F:metal ion binding"/>
    <property type="evidence" value="ECO:0007669"/>
    <property type="project" value="UniProtKB-KW"/>
</dbReference>
<dbReference type="InterPro" id="IPR004139">
    <property type="entry name" value="Glyco_trans_13"/>
</dbReference>
<dbReference type="PANTHER" id="PTHR46396:SF1">
    <property type="entry name" value="PROTEIN O-LINKED-MANNOSE BETA-1,2-N-ACETYLGLUCOSAMINYLTRANSFERASE 1"/>
    <property type="match status" value="1"/>
</dbReference>
<comment type="similarity">
    <text evidence="4">Belongs to the glycosyltransferase 13 family.</text>
</comment>
<evidence type="ECO:0000256" key="7">
    <source>
        <dbReference type="ARBA" id="ARBA00022692"/>
    </source>
</evidence>
<dbReference type="GO" id="GO:0047223">
    <property type="term" value="F:beta-1,3-galactosyl-O-glycosyl-glycoprotein beta-1,3-N-acetylglucosaminyltransferase activity"/>
    <property type="evidence" value="ECO:0007669"/>
    <property type="project" value="TreeGrafter"/>
</dbReference>
<protein>
    <submittedName>
        <fullName evidence="15">Uncharacterized protein</fullName>
    </submittedName>
</protein>
<evidence type="ECO:0000256" key="2">
    <source>
        <dbReference type="ARBA" id="ARBA00004323"/>
    </source>
</evidence>
<dbReference type="GO" id="GO:0016266">
    <property type="term" value="P:protein O-linked glycosylation via N-acetyl-galactosamine"/>
    <property type="evidence" value="ECO:0007669"/>
    <property type="project" value="TreeGrafter"/>
</dbReference>
<keyword evidence="13" id="KW-0464">Manganese</keyword>
<dbReference type="Gene3D" id="3.90.550.10">
    <property type="entry name" value="Spore Coat Polysaccharide Biosynthesis Protein SpsA, Chain A"/>
    <property type="match status" value="1"/>
</dbReference>
<evidence type="ECO:0000256" key="12">
    <source>
        <dbReference type="ARBA" id="ARBA00023136"/>
    </source>
</evidence>
<dbReference type="InterPro" id="IPR052463">
    <property type="entry name" value="O-linked_mannose_GnT"/>
</dbReference>
<dbReference type="Proteomes" id="UP001292094">
    <property type="component" value="Unassembled WGS sequence"/>
</dbReference>
<sequence>MTISATIFYYFLLLRLLQQFGVQATTTVTLLPRVLRVEVLLNNTAISILVDGHVVERVEASDGGVDGGGGGVVLVAALHQTRGDLMASRTLPTSKPGEALVLRHTLNSFQTGRLLVLAMKGSGSLYLSRAEPCLRAHGFSLVGRVGVGESWVGVTDGRETWEAVVTRPPPPSPILSYHTLTSSPSLPLTLTLQYHTKTELCRCHRPLTPHSIWTNAPRLEMRESIPVVVATSRHPHHLYRVLLQVVQMAGGGQTPLYIQLEGDCPPTELLAQLFGIPYSKVGARNKSDGSLSSATQAIADVTFAAVNSTFTHYTRATKVVFMEDDVILSPDFLWYFQQTSWLLDEDPTVLAVSAHHTYSVPGRGFHPARLLRGHMPPQWGWLVTRMILQAWVPSQWGDWDYWVSAWGRERGLSVVFPEVSRSLHAGSQGTHIDGFLQSMFFSRQAAHLPPLLPPLASSSSPPAGGVRPSPLTNLIDLHSIVKEQYSARLKQEIARATPLILTSLDHCGPNLVPEGQDGPFVLFFGDKREQFAVLQCLELFAEDLRCDYEGVQQVRVGGHMLYLAYCPASPHCTNLPPGYIAVPHNDQLLEAIAALDLFRRSLHLRSPFRLRVATDSPAEEATLRNSVLGYAVLGMDVPSLYLNKGVILPSLDGSEGLEQSIHRVEEIVRNTNGPEQSIHRLGESIRNTTGALRKSVQGLDKGIHSHINYSHTSSNMINQRSKPQSVEAYPTHLYSHTVRPLSAPSHFSQYTHRSSLHSPPYLRDVSPWSTHKPSSSPYYLTCMSKTCVVADHLLALDQTIPQHLQAAARKALTEAATSSKSNQHKDDQVFTVEDFFNNPNLFKRYYSGR</sequence>
<proteinExistence type="inferred from homology"/>
<evidence type="ECO:0000256" key="4">
    <source>
        <dbReference type="ARBA" id="ARBA00006492"/>
    </source>
</evidence>
<evidence type="ECO:0000256" key="10">
    <source>
        <dbReference type="ARBA" id="ARBA00022989"/>
    </source>
</evidence>
<evidence type="ECO:0000256" key="11">
    <source>
        <dbReference type="ARBA" id="ARBA00023034"/>
    </source>
</evidence>
<comment type="cofactor">
    <cofactor evidence="1">
        <name>Mn(2+)</name>
        <dbReference type="ChEBI" id="CHEBI:29035"/>
    </cofactor>
</comment>
<evidence type="ECO:0000256" key="8">
    <source>
        <dbReference type="ARBA" id="ARBA00022723"/>
    </source>
</evidence>
<dbReference type="InterPro" id="IPR029044">
    <property type="entry name" value="Nucleotide-diphossugar_trans"/>
</dbReference>
<feature type="signal peptide" evidence="14">
    <location>
        <begin position="1"/>
        <end position="24"/>
    </location>
</feature>
<evidence type="ECO:0000313" key="15">
    <source>
        <dbReference type="EMBL" id="KAK4303036.1"/>
    </source>
</evidence>
<keyword evidence="16" id="KW-1185">Reference proteome</keyword>
<evidence type="ECO:0000256" key="9">
    <source>
        <dbReference type="ARBA" id="ARBA00022968"/>
    </source>
</evidence>